<evidence type="ECO:0000313" key="3">
    <source>
        <dbReference type="Proteomes" id="UP001470809"/>
    </source>
</evidence>
<dbReference type="AlphaFoldDB" id="A0AAN0M9G0"/>
<dbReference type="KEGG" id="yrh:AABB31_19010"/>
<protein>
    <submittedName>
        <fullName evidence="2">DUF5765 domain-containing protein</fullName>
    </submittedName>
</protein>
<organism evidence="2 3">
    <name type="scientific">Yoonia rhodophyticola</name>
    <dbReference type="NCBI Taxonomy" id="3137370"/>
    <lineage>
        <taxon>Bacteria</taxon>
        <taxon>Pseudomonadati</taxon>
        <taxon>Pseudomonadota</taxon>
        <taxon>Alphaproteobacteria</taxon>
        <taxon>Rhodobacterales</taxon>
        <taxon>Paracoccaceae</taxon>
        <taxon>Yoonia</taxon>
    </lineage>
</organism>
<feature type="transmembrane region" description="Helical" evidence="1">
    <location>
        <begin position="6"/>
        <end position="24"/>
    </location>
</feature>
<feature type="transmembrane region" description="Helical" evidence="1">
    <location>
        <begin position="64"/>
        <end position="86"/>
    </location>
</feature>
<keyword evidence="1" id="KW-1133">Transmembrane helix</keyword>
<feature type="transmembrane region" description="Helical" evidence="1">
    <location>
        <begin position="98"/>
        <end position="116"/>
    </location>
</feature>
<keyword evidence="1" id="KW-0472">Membrane</keyword>
<accession>A0AAN0M9G0</accession>
<dbReference type="InterPro" id="IPR043912">
    <property type="entry name" value="DUF5765"/>
</dbReference>
<keyword evidence="1" id="KW-0812">Transmembrane</keyword>
<feature type="transmembrane region" description="Helical" evidence="1">
    <location>
        <begin position="31"/>
        <end position="52"/>
    </location>
</feature>
<evidence type="ECO:0000313" key="2">
    <source>
        <dbReference type="EMBL" id="WZU67033.2"/>
    </source>
</evidence>
<dbReference type="EMBL" id="CP151767">
    <property type="protein sequence ID" value="WZU67033.2"/>
    <property type="molecule type" value="Genomic_DNA"/>
</dbReference>
<keyword evidence="3" id="KW-1185">Reference proteome</keyword>
<dbReference type="Proteomes" id="UP001470809">
    <property type="component" value="Chromosome"/>
</dbReference>
<gene>
    <name evidence="2" type="ORF">AABB31_19010</name>
</gene>
<dbReference type="RefSeq" id="WP_373635263.1">
    <property type="nucleotide sequence ID" value="NZ_CP151767.2"/>
</dbReference>
<feature type="transmembrane region" description="Helical" evidence="1">
    <location>
        <begin position="209"/>
        <end position="226"/>
    </location>
</feature>
<sequence length="250" mass="28126">MCWSMGASFAMSGLGVAATGYLIAKGKPAAYWLPMGYFTAMELLQAASYPVVDQCDLGSNQFVTLLGYIHIAFQPLFFNILCLAFLPAAYAARLRWPVIGLCLVSAAASLSMLYQFEAAGLCDDDRMMCARRLCTYMGEWHLAWELPFNGYGNGFADHWLLWIAEDGFIAYQAAFFFMPMIYGAWRLAMYFYLTGPFLVQFLTDNLDEQPAIWCLLSIAMLILLLTPPLRRHFYGGQPVWMRWAARPAAA</sequence>
<dbReference type="Pfam" id="PF19069">
    <property type="entry name" value="DUF5765"/>
    <property type="match status" value="1"/>
</dbReference>
<evidence type="ECO:0000256" key="1">
    <source>
        <dbReference type="SAM" id="Phobius"/>
    </source>
</evidence>
<proteinExistence type="predicted"/>
<name>A0AAN0M9G0_9RHOB</name>
<reference evidence="2" key="1">
    <citation type="submission" date="2024-08" db="EMBL/GenBank/DDBJ databases">
        <title>Phylogenomic analyses of a clade within the roseobacter group suggest taxonomic reassignments of species of the genera Aestuariivita, Citreicella, Loktanella, Nautella, Pelagibaca, Ruegeria, Thalassobius, Thiobacimonas and Tropicibacter, and the proposal o.</title>
        <authorList>
            <person name="Jeon C.O."/>
        </authorList>
    </citation>
    <scope>NUCLEOTIDE SEQUENCE</scope>
    <source>
        <strain evidence="2">SS1-5</strain>
    </source>
</reference>